<name>A0A1Z4BTM6_9GAMM</name>
<proteinExistence type="predicted"/>
<protein>
    <submittedName>
        <fullName evidence="1">Uncharacterized protein</fullName>
    </submittedName>
</protein>
<organism evidence="1 2">
    <name type="scientific">Methylovulum psychrotolerans</name>
    <dbReference type="NCBI Taxonomy" id="1704499"/>
    <lineage>
        <taxon>Bacteria</taxon>
        <taxon>Pseudomonadati</taxon>
        <taxon>Pseudomonadota</taxon>
        <taxon>Gammaproteobacteria</taxon>
        <taxon>Methylococcales</taxon>
        <taxon>Methylococcaceae</taxon>
        <taxon>Methylovulum</taxon>
    </lineage>
</organism>
<dbReference type="KEGG" id="mpsy:CEK71_00480"/>
<accession>A0A1Z4BTM6</accession>
<dbReference type="AlphaFoldDB" id="A0A1Z4BTM6"/>
<evidence type="ECO:0000313" key="1">
    <source>
        <dbReference type="EMBL" id="ASF44661.1"/>
    </source>
</evidence>
<dbReference type="Proteomes" id="UP000197019">
    <property type="component" value="Chromosome"/>
</dbReference>
<evidence type="ECO:0000313" key="2">
    <source>
        <dbReference type="Proteomes" id="UP000197019"/>
    </source>
</evidence>
<gene>
    <name evidence="1" type="ORF">CEK71_00480</name>
</gene>
<keyword evidence="2" id="KW-1185">Reference proteome</keyword>
<sequence length="111" mass="12493">MADKNNAILSQKEDNTMQISAELDSQHLEKLGMLEQTLKKNTSELIAFAIDEIDKARYMPMEGERVLAILQKTGYLGGMPDVTDLSENYKDYLAWDDKGWSAKVFSLCTVA</sequence>
<dbReference type="EMBL" id="CP022129">
    <property type="protein sequence ID" value="ASF44661.1"/>
    <property type="molecule type" value="Genomic_DNA"/>
</dbReference>
<reference evidence="1 2" key="1">
    <citation type="submission" date="2017-06" db="EMBL/GenBank/DDBJ databases">
        <title>Genome Sequencing of the methanotroph Methylovulum psychrotolerants str. HV10-M2 isolated from a high-altitude environment.</title>
        <authorList>
            <person name="Mateos-Rivera A."/>
        </authorList>
    </citation>
    <scope>NUCLEOTIDE SEQUENCE [LARGE SCALE GENOMIC DNA]</scope>
    <source>
        <strain evidence="1 2">HV10_M2</strain>
    </source>
</reference>